<organism evidence="1 2">
    <name type="scientific">Dentiscutata erythropus</name>
    <dbReference type="NCBI Taxonomy" id="1348616"/>
    <lineage>
        <taxon>Eukaryota</taxon>
        <taxon>Fungi</taxon>
        <taxon>Fungi incertae sedis</taxon>
        <taxon>Mucoromycota</taxon>
        <taxon>Glomeromycotina</taxon>
        <taxon>Glomeromycetes</taxon>
        <taxon>Diversisporales</taxon>
        <taxon>Gigasporaceae</taxon>
        <taxon>Dentiscutata</taxon>
    </lineage>
</organism>
<dbReference type="AlphaFoldDB" id="A0A9N9H2C8"/>
<reference evidence="1" key="1">
    <citation type="submission" date="2021-06" db="EMBL/GenBank/DDBJ databases">
        <authorList>
            <person name="Kallberg Y."/>
            <person name="Tangrot J."/>
            <person name="Rosling A."/>
        </authorList>
    </citation>
    <scope>NUCLEOTIDE SEQUENCE</scope>
    <source>
        <strain evidence="1">MA453B</strain>
    </source>
</reference>
<proteinExistence type="predicted"/>
<sequence length="50" mass="5818">MHQLVIPISEINPRNSLMQKLGSVSSINKMAVQRRMLNKQKHLAKVRFVF</sequence>
<keyword evidence="2" id="KW-1185">Reference proteome</keyword>
<dbReference type="Proteomes" id="UP000789405">
    <property type="component" value="Unassembled WGS sequence"/>
</dbReference>
<dbReference type="EMBL" id="CAJVPY010005663">
    <property type="protein sequence ID" value="CAG8647908.1"/>
    <property type="molecule type" value="Genomic_DNA"/>
</dbReference>
<accession>A0A9N9H2C8</accession>
<evidence type="ECO:0000313" key="1">
    <source>
        <dbReference type="EMBL" id="CAG8647908.1"/>
    </source>
</evidence>
<evidence type="ECO:0000313" key="2">
    <source>
        <dbReference type="Proteomes" id="UP000789405"/>
    </source>
</evidence>
<protein>
    <submittedName>
        <fullName evidence="1">777_t:CDS:1</fullName>
    </submittedName>
</protein>
<comment type="caution">
    <text evidence="1">The sequence shown here is derived from an EMBL/GenBank/DDBJ whole genome shotgun (WGS) entry which is preliminary data.</text>
</comment>
<name>A0A9N9H2C8_9GLOM</name>
<gene>
    <name evidence="1" type="ORF">DERYTH_LOCUS10022</name>
</gene>